<feature type="signal peptide" evidence="7">
    <location>
        <begin position="1"/>
        <end position="21"/>
    </location>
</feature>
<feature type="chain" id="PRO_5043420540" description="Thiamine-binding periplasmic protein" evidence="7">
    <location>
        <begin position="22"/>
        <end position="326"/>
    </location>
</feature>
<reference evidence="8" key="1">
    <citation type="submission" date="2023-07" db="EMBL/GenBank/DDBJ databases">
        <title>Genome content predicts the carbon catabolic preferences of heterotrophic bacteria.</title>
        <authorList>
            <person name="Gralka M."/>
        </authorList>
    </citation>
    <scope>NUCLEOTIDE SEQUENCE</scope>
    <source>
        <strain evidence="8">I2M16</strain>
    </source>
</reference>
<dbReference type="Gene3D" id="3.40.190.10">
    <property type="entry name" value="Periplasmic binding protein-like II"/>
    <property type="match status" value="2"/>
</dbReference>
<dbReference type="GO" id="GO:0015888">
    <property type="term" value="P:thiamine transport"/>
    <property type="evidence" value="ECO:0007669"/>
    <property type="project" value="InterPro"/>
</dbReference>
<evidence type="ECO:0000256" key="3">
    <source>
        <dbReference type="ARBA" id="ARBA00019815"/>
    </source>
</evidence>
<proteinExistence type="inferred from homology"/>
<dbReference type="CDD" id="cd13545">
    <property type="entry name" value="PBP2_TbpA"/>
    <property type="match status" value="1"/>
</dbReference>
<dbReference type="GO" id="GO:0030975">
    <property type="term" value="F:thiamine binding"/>
    <property type="evidence" value="ECO:0007669"/>
    <property type="project" value="InterPro"/>
</dbReference>
<sequence>MKRTSLFTLAASALLTSSCFAADLTIYTYDSFNSEWGPGPQLEKSFEAQCQCDIEFIAVDDGVSILNRARIEKASTKADVLLGLDDSLTQVTRDEGLVQAHGVDLSSLTTALAWDDEDFVPFDYGYFSFIYDSSKIAQPADSLKALISSNASVIYQDPRTSTPGQGLMLWVNAVYGDEAASAWTELAKHTVTVTKGWWEAYSMFLEGGADYVLSYNTSPAYHTVVDGESKYKAALFDEGHIAQVEVAAISQYSDNPELAKQFLSFLISPEAQHIIPTTNWMLPVIDNVELPAPFSSLITPKRLNFTPAQVAEQRKAMISTWRSSAQ</sequence>
<organism evidence="8 9">
    <name type="scientific">Neptunomonas phycophila</name>
    <dbReference type="NCBI Taxonomy" id="1572645"/>
    <lineage>
        <taxon>Bacteria</taxon>
        <taxon>Pseudomonadati</taxon>
        <taxon>Pseudomonadota</taxon>
        <taxon>Gammaproteobacteria</taxon>
        <taxon>Oceanospirillales</taxon>
        <taxon>Oceanospirillaceae</taxon>
        <taxon>Neptunomonas</taxon>
    </lineage>
</organism>
<dbReference type="PROSITE" id="PS51257">
    <property type="entry name" value="PROKAR_LIPOPROTEIN"/>
    <property type="match status" value="1"/>
</dbReference>
<dbReference type="Pfam" id="PF01547">
    <property type="entry name" value="SBP_bac_1"/>
    <property type="match status" value="1"/>
</dbReference>
<dbReference type="NCBIfam" id="TIGR01276">
    <property type="entry name" value="thiB"/>
    <property type="match status" value="1"/>
</dbReference>
<dbReference type="NCBIfam" id="TIGR01254">
    <property type="entry name" value="sfuA"/>
    <property type="match status" value="1"/>
</dbReference>
<dbReference type="Proteomes" id="UP001169862">
    <property type="component" value="Unassembled WGS sequence"/>
</dbReference>
<accession>A0AAW7XEY3</accession>
<dbReference type="GO" id="GO:0030976">
    <property type="term" value="F:thiamine pyrophosphate binding"/>
    <property type="evidence" value="ECO:0007669"/>
    <property type="project" value="TreeGrafter"/>
</dbReference>
<comment type="caution">
    <text evidence="8">The sequence shown here is derived from an EMBL/GenBank/DDBJ whole genome shotgun (WGS) entry which is preliminary data.</text>
</comment>
<dbReference type="EMBL" id="JAUOPG010000001">
    <property type="protein sequence ID" value="MDO6451938.1"/>
    <property type="molecule type" value="Genomic_DNA"/>
</dbReference>
<dbReference type="GO" id="GO:0030288">
    <property type="term" value="C:outer membrane-bounded periplasmic space"/>
    <property type="evidence" value="ECO:0007669"/>
    <property type="project" value="InterPro"/>
</dbReference>
<keyword evidence="4" id="KW-0813">Transport</keyword>
<dbReference type="RefSeq" id="WP_303547924.1">
    <property type="nucleotide sequence ID" value="NZ_JAUOPG010000001.1"/>
</dbReference>
<dbReference type="InterPro" id="IPR005948">
    <property type="entry name" value="ThiB-like"/>
</dbReference>
<evidence type="ECO:0000313" key="8">
    <source>
        <dbReference type="EMBL" id="MDO6451938.1"/>
    </source>
</evidence>
<dbReference type="InterPro" id="IPR006059">
    <property type="entry name" value="SBP"/>
</dbReference>
<name>A0AAW7XEY3_9GAMM</name>
<dbReference type="SUPFAM" id="SSF53850">
    <property type="entry name" value="Periplasmic binding protein-like II"/>
    <property type="match status" value="1"/>
</dbReference>
<protein>
    <recommendedName>
        <fullName evidence="3">Thiamine-binding periplasmic protein</fullName>
    </recommendedName>
</protein>
<dbReference type="PANTHER" id="PTHR30006">
    <property type="entry name" value="THIAMINE-BINDING PERIPLASMIC PROTEIN-RELATED"/>
    <property type="match status" value="1"/>
</dbReference>
<dbReference type="PANTHER" id="PTHR30006:SF3">
    <property type="entry name" value="THIAMINE-BINDING PERIPLASMIC PROTEIN"/>
    <property type="match status" value="1"/>
</dbReference>
<evidence type="ECO:0000256" key="6">
    <source>
        <dbReference type="ARBA" id="ARBA00022764"/>
    </source>
</evidence>
<evidence type="ECO:0000256" key="5">
    <source>
        <dbReference type="ARBA" id="ARBA00022729"/>
    </source>
</evidence>
<evidence type="ECO:0000313" key="9">
    <source>
        <dbReference type="Proteomes" id="UP001169862"/>
    </source>
</evidence>
<gene>
    <name evidence="8" type="primary">thiB</name>
    <name evidence="8" type="ORF">Q4490_00040</name>
</gene>
<keyword evidence="6" id="KW-0574">Periplasm</keyword>
<evidence type="ECO:0000256" key="4">
    <source>
        <dbReference type="ARBA" id="ARBA00022448"/>
    </source>
</evidence>
<comment type="subcellular location">
    <subcellularLocation>
        <location evidence="1">Periplasm</location>
    </subcellularLocation>
</comment>
<evidence type="ECO:0000256" key="1">
    <source>
        <dbReference type="ARBA" id="ARBA00004418"/>
    </source>
</evidence>
<dbReference type="AlphaFoldDB" id="A0AAW7XEY3"/>
<dbReference type="InterPro" id="IPR005967">
    <property type="entry name" value="ThiB"/>
</dbReference>
<comment type="similarity">
    <text evidence="2">Belongs to the bacterial solute-binding protein 1 family.</text>
</comment>
<evidence type="ECO:0000256" key="7">
    <source>
        <dbReference type="SAM" id="SignalP"/>
    </source>
</evidence>
<keyword evidence="5 7" id="KW-0732">Signal</keyword>
<evidence type="ECO:0000256" key="2">
    <source>
        <dbReference type="ARBA" id="ARBA00008520"/>
    </source>
</evidence>